<name>A0ABZ0ITY2_9BACT</name>
<dbReference type="InterPro" id="IPR015943">
    <property type="entry name" value="WD40/YVTN_repeat-like_dom_sf"/>
</dbReference>
<proteinExistence type="predicted"/>
<dbReference type="CDD" id="cd15482">
    <property type="entry name" value="Sialidase_non-viral"/>
    <property type="match status" value="2"/>
</dbReference>
<dbReference type="InterPro" id="IPR052025">
    <property type="entry name" value="Xyloglucanase_GH74"/>
</dbReference>
<keyword evidence="1" id="KW-0677">Repeat</keyword>
<dbReference type="Pfam" id="PF15902">
    <property type="entry name" value="Sortilin-Vps10"/>
    <property type="match status" value="1"/>
</dbReference>
<dbReference type="InterPro" id="IPR031778">
    <property type="entry name" value="Sortilin_N"/>
</dbReference>
<dbReference type="SUPFAM" id="SSF110296">
    <property type="entry name" value="Oligoxyloglucan reducing end-specific cellobiohydrolase"/>
    <property type="match status" value="2"/>
</dbReference>
<evidence type="ECO:0000313" key="3">
    <source>
        <dbReference type="EMBL" id="WOK07869.1"/>
    </source>
</evidence>
<evidence type="ECO:0000256" key="1">
    <source>
        <dbReference type="ARBA" id="ARBA00022737"/>
    </source>
</evidence>
<evidence type="ECO:0000259" key="2">
    <source>
        <dbReference type="Pfam" id="PF15902"/>
    </source>
</evidence>
<protein>
    <recommendedName>
        <fullName evidence="2">Sortilin N-terminal domain-containing protein</fullName>
    </recommendedName>
</protein>
<dbReference type="PANTHER" id="PTHR43739">
    <property type="entry name" value="XYLOGLUCANASE (EUROFUNG)"/>
    <property type="match status" value="1"/>
</dbReference>
<dbReference type="EMBL" id="CP136051">
    <property type="protein sequence ID" value="WOK07869.1"/>
    <property type="molecule type" value="Genomic_DNA"/>
</dbReference>
<sequence>MISEKHIKYVLIFAMSIATLSGSLAQKFPSDKFQNLKIRNVGPANMSGRITAIAAVADTPTKVIYIGAASGGVWKSENGGTAWESIFDDAPTVNIGAIAVQQSNPSVVWAGTGEGNPRNSMNLGLGLFKSLDAGKTWKRVGLENSKTIHRIIIDPSDGNTVYVGVMGDPFTPHTERGLYKTTDGGLTWKKILYTNDKSGVADLVMDPTNPNKLLAAMYEHRRTPYSFTSGGPGSGLYMTYNGGETWKRLSEKEGLPAGELGRIGLAIAPSNPDRIYAKVEATKNALYRSDDGGLSWKMINDNPRFTNNRPFYFQELAVDTKDPNRLYNIYQPLHVSYDGGVSFDPVPMIPADETKGIHADFHAFWVDPNDPTFFIIGGDGGIGITHDHGKAWYFPETIPVAQFYHINVDEDMPYNVYGGMQDNGNWSGPGYVWKRGGIRTLYWQYLVGGDGFIIQPDSVDSRFGYGTSQNGELYRYDKLTGYYQHIQPRAPNMNTRLRYNWNAGFAQDPNNNDVAYHGSQFVHKTTDKGKTWTIISPDLTTNNPDHQKQDYGGLTIDASGAEIYNSIISLAVSYLDKNVIWAGSDDGLVHLTKDGGKTWTNVTANIKGLPKQAWLAQMQTSSHKAGEVWLVANNYRQGDYAPYLFRTQDYGKTWVRMAEASQVKGYALSVMPDSKEPKLVFLGTENGLWISIDEGKTWEQFKNGFPSVSTMDMTIQQRESALIVGTFGRAIWVLDDLLSLRELAKGKLDQQPLTALPVNDAVQVKGLFINPPGNIWTGFYTTFEGANKPFQKVEIPFFIKDNKAGDKAMAEMYNANNQLIQTISTDSVVAGLNYITWKLDEQMARLPGAWAGEDSRDIPVLPGDYKIVVKYGDASSETAVKVIPDPRFEYDEEVDKAVYTLSKRLNVSTEKLASAMARLQASDKTIEHVLTQAKAVAAKEVVTASEAIQQKIKALNDLARAPRPDKQVGAWQSFAVTATSKMSDAAQALRGRLFVPTSQDVKVIEEAEQLVGDFVKAVDSFYATEWAAYKKQVEEAELSWFRE</sequence>
<organism evidence="3 4">
    <name type="scientific">Imperialibacter roseus</name>
    <dbReference type="NCBI Taxonomy" id="1324217"/>
    <lineage>
        <taxon>Bacteria</taxon>
        <taxon>Pseudomonadati</taxon>
        <taxon>Bacteroidota</taxon>
        <taxon>Cytophagia</taxon>
        <taxon>Cytophagales</taxon>
        <taxon>Flammeovirgaceae</taxon>
        <taxon>Imperialibacter</taxon>
    </lineage>
</organism>
<reference evidence="3 4" key="1">
    <citation type="journal article" date="2023" name="Microbiol. Resour. Announc.">
        <title>Complete Genome Sequence of Imperialibacter roseus strain P4T.</title>
        <authorList>
            <person name="Tizabi D.R."/>
            <person name="Bachvaroff T."/>
            <person name="Hill R.T."/>
        </authorList>
    </citation>
    <scope>NUCLEOTIDE SEQUENCE [LARGE SCALE GENOMIC DNA]</scope>
    <source>
        <strain evidence="3 4">P4T</strain>
    </source>
</reference>
<dbReference type="RefSeq" id="WP_317490518.1">
    <property type="nucleotide sequence ID" value="NZ_CP136051.1"/>
</dbReference>
<keyword evidence="4" id="KW-1185">Reference proteome</keyword>
<evidence type="ECO:0000313" key="4">
    <source>
        <dbReference type="Proteomes" id="UP001302349"/>
    </source>
</evidence>
<dbReference type="PANTHER" id="PTHR43739:SF5">
    <property type="entry name" value="EXO-ALPHA-SIALIDASE"/>
    <property type="match status" value="1"/>
</dbReference>
<dbReference type="Proteomes" id="UP001302349">
    <property type="component" value="Chromosome"/>
</dbReference>
<gene>
    <name evidence="3" type="ORF">RT717_04410</name>
</gene>
<dbReference type="Gene3D" id="2.130.10.10">
    <property type="entry name" value="YVTN repeat-like/Quinoprotein amine dehydrogenase"/>
    <property type="match status" value="3"/>
</dbReference>
<accession>A0ABZ0ITY2</accession>
<feature type="domain" description="Sortilin N-terminal" evidence="2">
    <location>
        <begin position="127"/>
        <end position="251"/>
    </location>
</feature>